<keyword evidence="1" id="KW-0812">Transmembrane</keyword>
<protein>
    <submittedName>
        <fullName evidence="2">Uncharacterized protein</fullName>
    </submittedName>
</protein>
<reference evidence="3" key="1">
    <citation type="submission" date="2016-06" db="EMBL/GenBank/DDBJ databases">
        <title>Parallel loss of symbiosis genes in relatives of nitrogen-fixing non-legume Parasponia.</title>
        <authorList>
            <person name="Van Velzen R."/>
            <person name="Holmer R."/>
            <person name="Bu F."/>
            <person name="Rutten L."/>
            <person name="Van Zeijl A."/>
            <person name="Liu W."/>
            <person name="Santuari L."/>
            <person name="Cao Q."/>
            <person name="Sharma T."/>
            <person name="Shen D."/>
            <person name="Roswanjaya Y."/>
            <person name="Wardhani T."/>
            <person name="Kalhor M.S."/>
            <person name="Jansen J."/>
            <person name="Van den Hoogen J."/>
            <person name="Gungor B."/>
            <person name="Hartog M."/>
            <person name="Hontelez J."/>
            <person name="Verver J."/>
            <person name="Yang W.-C."/>
            <person name="Schijlen E."/>
            <person name="Repin R."/>
            <person name="Schilthuizen M."/>
            <person name="Schranz E."/>
            <person name="Heidstra R."/>
            <person name="Miyata K."/>
            <person name="Fedorova E."/>
            <person name="Kohlen W."/>
            <person name="Bisseling T."/>
            <person name="Smit S."/>
            <person name="Geurts R."/>
        </authorList>
    </citation>
    <scope>NUCLEOTIDE SEQUENCE [LARGE SCALE GENOMIC DNA]</scope>
    <source>
        <strain evidence="3">cv. WU1-14</strain>
    </source>
</reference>
<comment type="caution">
    <text evidence="2">The sequence shown here is derived from an EMBL/GenBank/DDBJ whole genome shotgun (WGS) entry which is preliminary data.</text>
</comment>
<name>A0A2P5CCM8_PARAD</name>
<accession>A0A2P5CCM8</accession>
<proteinExistence type="predicted"/>
<evidence type="ECO:0000313" key="2">
    <source>
        <dbReference type="EMBL" id="PON58813.1"/>
    </source>
</evidence>
<evidence type="ECO:0000256" key="1">
    <source>
        <dbReference type="SAM" id="Phobius"/>
    </source>
</evidence>
<gene>
    <name evidence="2" type="ORF">PanWU01x14_163280</name>
</gene>
<organism evidence="2 3">
    <name type="scientific">Parasponia andersonii</name>
    <name type="common">Sponia andersonii</name>
    <dbReference type="NCBI Taxonomy" id="3476"/>
    <lineage>
        <taxon>Eukaryota</taxon>
        <taxon>Viridiplantae</taxon>
        <taxon>Streptophyta</taxon>
        <taxon>Embryophyta</taxon>
        <taxon>Tracheophyta</taxon>
        <taxon>Spermatophyta</taxon>
        <taxon>Magnoliopsida</taxon>
        <taxon>eudicotyledons</taxon>
        <taxon>Gunneridae</taxon>
        <taxon>Pentapetalae</taxon>
        <taxon>rosids</taxon>
        <taxon>fabids</taxon>
        <taxon>Rosales</taxon>
        <taxon>Cannabaceae</taxon>
        <taxon>Parasponia</taxon>
    </lineage>
</organism>
<feature type="transmembrane region" description="Helical" evidence="1">
    <location>
        <begin position="50"/>
        <end position="69"/>
    </location>
</feature>
<dbReference type="EMBL" id="JXTB01000145">
    <property type="protein sequence ID" value="PON58813.1"/>
    <property type="molecule type" value="Genomic_DNA"/>
</dbReference>
<dbReference type="Proteomes" id="UP000237105">
    <property type="component" value="Unassembled WGS sequence"/>
</dbReference>
<keyword evidence="1" id="KW-0472">Membrane</keyword>
<sequence length="113" mass="13489">MQLLQILCGIYNLVVTLLHTPIREREVLNSSILQLCIFISFYITKEYIKIYLFSNIKIYLVFLYTFLTFQKYFSFPKIHFHSYIQSFTFKILNTSSLFLKKKKTLLSPLNISV</sequence>
<dbReference type="AlphaFoldDB" id="A0A2P5CCM8"/>
<keyword evidence="1" id="KW-1133">Transmembrane helix</keyword>
<keyword evidence="3" id="KW-1185">Reference proteome</keyword>
<evidence type="ECO:0000313" key="3">
    <source>
        <dbReference type="Proteomes" id="UP000237105"/>
    </source>
</evidence>